<feature type="region of interest" description="Disordered" evidence="3">
    <location>
        <begin position="177"/>
        <end position="199"/>
    </location>
</feature>
<keyword evidence="2" id="KW-0012">Acyltransferase</keyword>
<dbReference type="Proteomes" id="UP000626220">
    <property type="component" value="Unassembled WGS sequence"/>
</dbReference>
<comment type="caution">
    <text evidence="5">The sequence shown here is derived from an EMBL/GenBank/DDBJ whole genome shotgun (WGS) entry which is preliminary data.</text>
</comment>
<keyword evidence="1" id="KW-0808">Transferase</keyword>
<dbReference type="Pfam" id="PF00583">
    <property type="entry name" value="Acetyltransf_1"/>
    <property type="match status" value="1"/>
</dbReference>
<accession>A0A8J3GW85</accession>
<name>A0A8J3GW85_9RHOB</name>
<protein>
    <submittedName>
        <fullName evidence="5">N-acetyltransferase</fullName>
    </submittedName>
</protein>
<dbReference type="Gene3D" id="3.40.630.30">
    <property type="match status" value="1"/>
</dbReference>
<sequence>MTLDDGFYEVPRGRVATVVTHLEMRAPAPLRPCAPPEGCELRRIEAPEAEWYRNLFVRVGGMDWLWFSRLRMPEAQLLGILRDPKVQVFALEKDGRAEGLLELDFRAAGECELAFFGVSAALLGTTAGRFLMNHAIGAAFAGDIARLHVHTCTLDHPRALGFYLRSGFEATRQQVEVQPDPRLTGDLPESAAPQVPIFR</sequence>
<evidence type="ECO:0000256" key="2">
    <source>
        <dbReference type="ARBA" id="ARBA00023315"/>
    </source>
</evidence>
<dbReference type="InterPro" id="IPR016181">
    <property type="entry name" value="Acyl_CoA_acyltransferase"/>
</dbReference>
<keyword evidence="6" id="KW-1185">Reference proteome</keyword>
<evidence type="ECO:0000313" key="5">
    <source>
        <dbReference type="EMBL" id="GHF43065.1"/>
    </source>
</evidence>
<dbReference type="RefSeq" id="WP_189679274.1">
    <property type="nucleotide sequence ID" value="NZ_BNCJ01000002.1"/>
</dbReference>
<evidence type="ECO:0000256" key="1">
    <source>
        <dbReference type="ARBA" id="ARBA00022679"/>
    </source>
</evidence>
<gene>
    <name evidence="5" type="ORF">GCM10017056_13640</name>
</gene>
<dbReference type="GO" id="GO:0016747">
    <property type="term" value="F:acyltransferase activity, transferring groups other than amino-acyl groups"/>
    <property type="evidence" value="ECO:0007669"/>
    <property type="project" value="InterPro"/>
</dbReference>
<dbReference type="PANTHER" id="PTHR43800">
    <property type="entry name" value="PEPTIDYL-LYSINE N-ACETYLTRANSFERASE YJAB"/>
    <property type="match status" value="1"/>
</dbReference>
<evidence type="ECO:0000259" key="4">
    <source>
        <dbReference type="PROSITE" id="PS51186"/>
    </source>
</evidence>
<organism evidence="5 6">
    <name type="scientific">Seohaeicola zhoushanensis</name>
    <dbReference type="NCBI Taxonomy" id="1569283"/>
    <lineage>
        <taxon>Bacteria</taxon>
        <taxon>Pseudomonadati</taxon>
        <taxon>Pseudomonadota</taxon>
        <taxon>Alphaproteobacteria</taxon>
        <taxon>Rhodobacterales</taxon>
        <taxon>Roseobacteraceae</taxon>
        <taxon>Seohaeicola</taxon>
    </lineage>
</organism>
<evidence type="ECO:0000313" key="6">
    <source>
        <dbReference type="Proteomes" id="UP000626220"/>
    </source>
</evidence>
<evidence type="ECO:0000256" key="3">
    <source>
        <dbReference type="SAM" id="MobiDB-lite"/>
    </source>
</evidence>
<dbReference type="InterPro" id="IPR000182">
    <property type="entry name" value="GNAT_dom"/>
</dbReference>
<reference evidence="5" key="1">
    <citation type="journal article" date="2014" name="Int. J. Syst. Evol. Microbiol.">
        <title>Complete genome sequence of Corynebacterium casei LMG S-19264T (=DSM 44701T), isolated from a smear-ripened cheese.</title>
        <authorList>
            <consortium name="US DOE Joint Genome Institute (JGI-PGF)"/>
            <person name="Walter F."/>
            <person name="Albersmeier A."/>
            <person name="Kalinowski J."/>
            <person name="Ruckert C."/>
        </authorList>
    </citation>
    <scope>NUCLEOTIDE SEQUENCE</scope>
    <source>
        <strain evidence="5">KCTC 42650</strain>
    </source>
</reference>
<proteinExistence type="predicted"/>
<dbReference type="SUPFAM" id="SSF55729">
    <property type="entry name" value="Acyl-CoA N-acyltransferases (Nat)"/>
    <property type="match status" value="1"/>
</dbReference>
<reference evidence="5" key="2">
    <citation type="submission" date="2020-09" db="EMBL/GenBank/DDBJ databases">
        <authorList>
            <person name="Sun Q."/>
            <person name="Kim S."/>
        </authorList>
    </citation>
    <scope>NUCLEOTIDE SEQUENCE</scope>
    <source>
        <strain evidence="5">KCTC 42650</strain>
    </source>
</reference>
<feature type="domain" description="N-acetyltransferase" evidence="4">
    <location>
        <begin position="39"/>
        <end position="194"/>
    </location>
</feature>
<dbReference type="PROSITE" id="PS51186">
    <property type="entry name" value="GNAT"/>
    <property type="match status" value="1"/>
</dbReference>
<dbReference type="EMBL" id="BNCJ01000002">
    <property type="protein sequence ID" value="GHF43065.1"/>
    <property type="molecule type" value="Genomic_DNA"/>
</dbReference>
<dbReference type="PANTHER" id="PTHR43800:SF1">
    <property type="entry name" value="PEPTIDYL-LYSINE N-ACETYLTRANSFERASE YJAB"/>
    <property type="match status" value="1"/>
</dbReference>
<dbReference type="AlphaFoldDB" id="A0A8J3GW85"/>